<dbReference type="EMBL" id="BAABGF010000054">
    <property type="protein sequence ID" value="GAA4296782.1"/>
    <property type="molecule type" value="Genomic_DNA"/>
</dbReference>
<reference evidence="2" key="1">
    <citation type="journal article" date="2019" name="Int. J. Syst. Evol. Microbiol.">
        <title>The Global Catalogue of Microorganisms (GCM) 10K type strain sequencing project: providing services to taxonomists for standard genome sequencing and annotation.</title>
        <authorList>
            <consortium name="The Broad Institute Genomics Platform"/>
            <consortium name="The Broad Institute Genome Sequencing Center for Infectious Disease"/>
            <person name="Wu L."/>
            <person name="Ma J."/>
        </authorList>
    </citation>
    <scope>NUCLEOTIDE SEQUENCE [LARGE SCALE GENOMIC DNA]</scope>
    <source>
        <strain evidence="2">JCM 17782</strain>
    </source>
</reference>
<accession>A0ABP8F7X8</accession>
<evidence type="ECO:0000313" key="2">
    <source>
        <dbReference type="Proteomes" id="UP001501417"/>
    </source>
</evidence>
<dbReference type="Proteomes" id="UP001501417">
    <property type="component" value="Unassembled WGS sequence"/>
</dbReference>
<sequence length="111" mass="13183">MFDPYEWEAIDWDDPEDEQGNYAHCLRHGVDEVVVDEVLGERPVEIKLRPTNSDFVIAGPNAAWNKLWTLLFDRSYKRGDWLRPVTGWKAKTAEIRQWEQITHQTWRGRND</sequence>
<comment type="caution">
    <text evidence="1">The sequence shown here is derived from an EMBL/GenBank/DDBJ whole genome shotgun (WGS) entry which is preliminary data.</text>
</comment>
<organism evidence="1 2">
    <name type="scientific">Mycobacterium paraffinicum</name>
    <dbReference type="NCBI Taxonomy" id="53378"/>
    <lineage>
        <taxon>Bacteria</taxon>
        <taxon>Bacillati</taxon>
        <taxon>Actinomycetota</taxon>
        <taxon>Actinomycetes</taxon>
        <taxon>Mycobacteriales</taxon>
        <taxon>Mycobacteriaceae</taxon>
        <taxon>Mycobacterium</taxon>
    </lineage>
</organism>
<keyword evidence="2" id="KW-1185">Reference proteome</keyword>
<dbReference type="RefSeq" id="WP_264047584.1">
    <property type="nucleotide sequence ID" value="NZ_BAABGF010000054.1"/>
</dbReference>
<gene>
    <name evidence="1" type="ORF">GCM10023161_48300</name>
</gene>
<protein>
    <submittedName>
        <fullName evidence="1">Uncharacterized protein</fullName>
    </submittedName>
</protein>
<proteinExistence type="predicted"/>
<name>A0ABP8F7X8_9MYCO</name>
<evidence type="ECO:0000313" key="1">
    <source>
        <dbReference type="EMBL" id="GAA4296782.1"/>
    </source>
</evidence>